<reference evidence="14" key="1">
    <citation type="submission" date="2025-08" db="UniProtKB">
        <authorList>
            <consortium name="RefSeq"/>
        </authorList>
    </citation>
    <scope>IDENTIFICATION</scope>
    <source>
        <tissue evidence="14">Tentacle</tissue>
    </source>
</reference>
<proteinExistence type="inferred from homology"/>
<accession>A0A6P8J0B8</accession>
<dbReference type="Pfam" id="PF02046">
    <property type="entry name" value="COX6A"/>
    <property type="match status" value="1"/>
</dbReference>
<evidence type="ECO:0000256" key="6">
    <source>
        <dbReference type="ARBA" id="ARBA00022946"/>
    </source>
</evidence>
<evidence type="ECO:0000256" key="3">
    <source>
        <dbReference type="ARBA" id="ARBA00005553"/>
    </source>
</evidence>
<protein>
    <recommendedName>
        <fullName evidence="12">Cytochrome c oxidase subunit</fullName>
    </recommendedName>
    <alternativeName>
        <fullName evidence="12">Cytochrome c oxidase polypeptide VIa</fullName>
    </alternativeName>
</protein>
<dbReference type="FunFam" id="4.10.95.10:FF:000001">
    <property type="entry name" value="Cytochrome c oxidase subunit 6A, mitochondrial"/>
    <property type="match status" value="1"/>
</dbReference>
<dbReference type="InterPro" id="IPR036418">
    <property type="entry name" value="Cyt_c_oxidase_su6a_sf"/>
</dbReference>
<evidence type="ECO:0000256" key="9">
    <source>
        <dbReference type="ARBA" id="ARBA00023128"/>
    </source>
</evidence>
<dbReference type="InParanoid" id="A0A6P8J0B8"/>
<evidence type="ECO:0000256" key="10">
    <source>
        <dbReference type="ARBA" id="ARBA00023136"/>
    </source>
</evidence>
<dbReference type="GO" id="GO:0006123">
    <property type="term" value="P:mitochondrial electron transport, cytochrome c to oxygen"/>
    <property type="evidence" value="ECO:0007669"/>
    <property type="project" value="TreeGrafter"/>
</dbReference>
<keyword evidence="13" id="KW-1185">Reference proteome</keyword>
<dbReference type="Proteomes" id="UP000515163">
    <property type="component" value="Unplaced"/>
</dbReference>
<dbReference type="OrthoDB" id="5947505at2759"/>
<organism evidence="13 14">
    <name type="scientific">Actinia tenebrosa</name>
    <name type="common">Australian red waratah sea anemone</name>
    <dbReference type="NCBI Taxonomy" id="6105"/>
    <lineage>
        <taxon>Eukaryota</taxon>
        <taxon>Metazoa</taxon>
        <taxon>Cnidaria</taxon>
        <taxon>Anthozoa</taxon>
        <taxon>Hexacorallia</taxon>
        <taxon>Actiniaria</taxon>
        <taxon>Actiniidae</taxon>
        <taxon>Actinia</taxon>
    </lineage>
</organism>
<keyword evidence="6" id="KW-0809">Transit peptide</keyword>
<gene>
    <name evidence="14" type="primary">LOC116307247</name>
</gene>
<sequence length="118" mass="13507">MAFRFVRVLTRRGFNTSAVRANLKEELLAEEKHATGTMKTWKLISGIVAVPALILCTYNAYVCEVEHHTHPRPEFVPYSHLRIRNKTFPWGDGNHSLFHNDHANALPEGYSDGDDHEH</sequence>
<dbReference type="KEGG" id="aten:116307247"/>
<dbReference type="GO" id="GO:0005743">
    <property type="term" value="C:mitochondrial inner membrane"/>
    <property type="evidence" value="ECO:0007669"/>
    <property type="project" value="UniProtKB-SubCell"/>
</dbReference>
<keyword evidence="4" id="KW-0812">Transmembrane</keyword>
<evidence type="ECO:0000256" key="2">
    <source>
        <dbReference type="ARBA" id="ARBA00004673"/>
    </source>
</evidence>
<dbReference type="PROSITE" id="PS01329">
    <property type="entry name" value="COX6A"/>
    <property type="match status" value="1"/>
</dbReference>
<dbReference type="GO" id="GO:0030234">
    <property type="term" value="F:enzyme regulator activity"/>
    <property type="evidence" value="ECO:0007669"/>
    <property type="project" value="TreeGrafter"/>
</dbReference>
<evidence type="ECO:0000256" key="8">
    <source>
        <dbReference type="ARBA" id="ARBA00023002"/>
    </source>
</evidence>
<name>A0A6P8J0B8_ACTTE</name>
<evidence type="ECO:0000256" key="7">
    <source>
        <dbReference type="ARBA" id="ARBA00022989"/>
    </source>
</evidence>
<dbReference type="PIRSF" id="PIRSF000277">
    <property type="entry name" value="COX6A1"/>
    <property type="match status" value="1"/>
</dbReference>
<evidence type="ECO:0000256" key="1">
    <source>
        <dbReference type="ARBA" id="ARBA00004434"/>
    </source>
</evidence>
<evidence type="ECO:0000313" key="14">
    <source>
        <dbReference type="RefSeq" id="XP_031573271.1"/>
    </source>
</evidence>
<dbReference type="GeneID" id="116307247"/>
<evidence type="ECO:0000256" key="11">
    <source>
        <dbReference type="RuleBase" id="RU004396"/>
    </source>
</evidence>
<dbReference type="GO" id="GO:0016491">
    <property type="term" value="F:oxidoreductase activity"/>
    <property type="evidence" value="ECO:0007669"/>
    <property type="project" value="UniProtKB-KW"/>
</dbReference>
<keyword evidence="5 12" id="KW-0999">Mitochondrion inner membrane</keyword>
<dbReference type="AlphaFoldDB" id="A0A6P8J0B8"/>
<keyword evidence="8" id="KW-0560">Oxidoreductase</keyword>
<dbReference type="PANTHER" id="PTHR11504:SF0">
    <property type="entry name" value="CYTOCHROME C OXIDASE SUBUNIT"/>
    <property type="match status" value="1"/>
</dbReference>
<evidence type="ECO:0000256" key="4">
    <source>
        <dbReference type="ARBA" id="ARBA00022692"/>
    </source>
</evidence>
<dbReference type="InterPro" id="IPR001349">
    <property type="entry name" value="Cyt_c_oxidase_su6a"/>
</dbReference>
<comment type="pathway">
    <text evidence="2">Energy metabolism; oxidative phosphorylation.</text>
</comment>
<evidence type="ECO:0000256" key="12">
    <source>
        <dbReference type="RuleBase" id="RU004397"/>
    </source>
</evidence>
<comment type="similarity">
    <text evidence="3 11">Belongs to the cytochrome c oxidase subunit 6A family.</text>
</comment>
<keyword evidence="7" id="KW-1133">Transmembrane helix</keyword>
<comment type="subcellular location">
    <subcellularLocation>
        <location evidence="1">Mitochondrion inner membrane</location>
        <topology evidence="1">Single-pass membrane protein</topology>
    </subcellularLocation>
</comment>
<dbReference type="RefSeq" id="XP_031573271.1">
    <property type="nucleotide sequence ID" value="XM_031717411.1"/>
</dbReference>
<dbReference type="Gene3D" id="4.10.95.10">
    <property type="entry name" value="Cytochrome c oxidase, subunit VIa"/>
    <property type="match status" value="1"/>
</dbReference>
<dbReference type="PANTHER" id="PTHR11504">
    <property type="entry name" value="CYTOCHROME C OXIDASE POLYPEPTIDE VIA"/>
    <property type="match status" value="1"/>
</dbReference>
<dbReference type="SUPFAM" id="SSF81411">
    <property type="entry name" value="Mitochondrial cytochrome c oxidase subunit VIa"/>
    <property type="match status" value="1"/>
</dbReference>
<keyword evidence="9 12" id="KW-0496">Mitochondrion</keyword>
<keyword evidence="10 12" id="KW-0472">Membrane</keyword>
<dbReference type="FunCoup" id="A0A6P8J0B8">
    <property type="interactions" value="1269"/>
</dbReference>
<evidence type="ECO:0000256" key="5">
    <source>
        <dbReference type="ARBA" id="ARBA00022792"/>
    </source>
</evidence>
<dbReference type="UniPathway" id="UPA00705"/>
<dbReference type="CDD" id="cd00925">
    <property type="entry name" value="Cyt_c_Oxidase_VIa"/>
    <property type="match status" value="1"/>
</dbReference>
<dbReference type="InterPro" id="IPR018507">
    <property type="entry name" value="Cyt_c_oxidase_su6a_CS"/>
</dbReference>
<evidence type="ECO:0000313" key="13">
    <source>
        <dbReference type="Proteomes" id="UP000515163"/>
    </source>
</evidence>